<evidence type="ECO:0000259" key="5">
    <source>
        <dbReference type="PROSITE" id="PS01124"/>
    </source>
</evidence>
<dbReference type="AlphaFoldDB" id="A0A6L6PH95"/>
<keyword evidence="4" id="KW-0804">Transcription</keyword>
<dbReference type="GO" id="GO:0043565">
    <property type="term" value="F:sequence-specific DNA binding"/>
    <property type="evidence" value="ECO:0007669"/>
    <property type="project" value="InterPro"/>
</dbReference>
<dbReference type="InterPro" id="IPR018060">
    <property type="entry name" value="HTH_AraC"/>
</dbReference>
<dbReference type="Gene3D" id="1.10.10.60">
    <property type="entry name" value="Homeodomain-like"/>
    <property type="match status" value="2"/>
</dbReference>
<keyword evidence="1" id="KW-0805">Transcription regulation</keyword>
<dbReference type="PROSITE" id="PS01124">
    <property type="entry name" value="HTH_ARAC_FAMILY_2"/>
    <property type="match status" value="1"/>
</dbReference>
<dbReference type="PROSITE" id="PS00041">
    <property type="entry name" value="HTH_ARAC_FAMILY_1"/>
    <property type="match status" value="1"/>
</dbReference>
<dbReference type="PRINTS" id="PR00032">
    <property type="entry name" value="HTHARAC"/>
</dbReference>
<evidence type="ECO:0000256" key="4">
    <source>
        <dbReference type="ARBA" id="ARBA00023163"/>
    </source>
</evidence>
<dbReference type="Pfam" id="PF12833">
    <property type="entry name" value="HTH_18"/>
    <property type="match status" value="1"/>
</dbReference>
<accession>A0A6L6PH95</accession>
<dbReference type="SMART" id="SM00342">
    <property type="entry name" value="HTH_ARAC"/>
    <property type="match status" value="1"/>
</dbReference>
<feature type="domain" description="HTH araC/xylS-type" evidence="5">
    <location>
        <begin position="178"/>
        <end position="274"/>
    </location>
</feature>
<dbReference type="Gene3D" id="2.60.120.10">
    <property type="entry name" value="Jelly Rolls"/>
    <property type="match status" value="1"/>
</dbReference>
<comment type="caution">
    <text evidence="6">The sequence shown here is derived from an EMBL/GenBank/DDBJ whole genome shotgun (WGS) entry which is preliminary data.</text>
</comment>
<name>A0A6L6PH95_9BURK</name>
<dbReference type="EMBL" id="WNKY01000006">
    <property type="protein sequence ID" value="MTV37675.1"/>
    <property type="molecule type" value="Genomic_DNA"/>
</dbReference>
<gene>
    <name evidence="6" type="ORF">GM676_08765</name>
</gene>
<reference evidence="6 7" key="1">
    <citation type="submission" date="2019-11" db="EMBL/GenBank/DDBJ databases">
        <title>Type strains purchased from KCTC, JCM and DSMZ.</title>
        <authorList>
            <person name="Lu H."/>
        </authorList>
    </citation>
    <scope>NUCLEOTIDE SEQUENCE [LARGE SCALE GENOMIC DNA]</scope>
    <source>
        <strain evidence="6 7">KCTC 22382</strain>
    </source>
</reference>
<dbReference type="InterPro" id="IPR018062">
    <property type="entry name" value="HTH_AraC-typ_CS"/>
</dbReference>
<dbReference type="InterPro" id="IPR014710">
    <property type="entry name" value="RmlC-like_jellyroll"/>
</dbReference>
<dbReference type="InterPro" id="IPR037923">
    <property type="entry name" value="HTH-like"/>
</dbReference>
<keyword evidence="7" id="KW-1185">Reference proteome</keyword>
<dbReference type="OrthoDB" id="9809338at2"/>
<evidence type="ECO:0000313" key="6">
    <source>
        <dbReference type="EMBL" id="MTV37675.1"/>
    </source>
</evidence>
<organism evidence="6 7">
    <name type="scientific">Duganella radicis</name>
    <dbReference type="NCBI Taxonomy" id="551988"/>
    <lineage>
        <taxon>Bacteria</taxon>
        <taxon>Pseudomonadati</taxon>
        <taxon>Pseudomonadota</taxon>
        <taxon>Betaproteobacteria</taxon>
        <taxon>Burkholderiales</taxon>
        <taxon>Oxalobacteraceae</taxon>
        <taxon>Telluria group</taxon>
        <taxon>Duganella</taxon>
    </lineage>
</organism>
<dbReference type="SUPFAM" id="SSF46689">
    <property type="entry name" value="Homeodomain-like"/>
    <property type="match status" value="2"/>
</dbReference>
<dbReference type="Proteomes" id="UP000475582">
    <property type="component" value="Unassembled WGS sequence"/>
</dbReference>
<protein>
    <submittedName>
        <fullName evidence="6">Helix-turn-helix domain-containing protein</fullName>
    </submittedName>
</protein>
<keyword evidence="2" id="KW-0238">DNA-binding</keyword>
<dbReference type="RefSeq" id="WP_155463138.1">
    <property type="nucleotide sequence ID" value="NZ_WNKY01000006.1"/>
</dbReference>
<keyword evidence="3" id="KW-0010">Activator</keyword>
<dbReference type="Pfam" id="PF02311">
    <property type="entry name" value="AraC_binding"/>
    <property type="match status" value="1"/>
</dbReference>
<dbReference type="InterPro" id="IPR009057">
    <property type="entry name" value="Homeodomain-like_sf"/>
</dbReference>
<dbReference type="SUPFAM" id="SSF51215">
    <property type="entry name" value="Regulatory protein AraC"/>
    <property type="match status" value="1"/>
</dbReference>
<sequence length="274" mass="30652">MPTLDPHTRPRFWRDASLPFIEAREIGDGRKVCYARHTHETFSIGVIRSGRTDYVNRAARQQVGAGTVVLMNPGDVHGCNPVGDEPWRYRMVYVDRAWLAGQQHAMGFSANQDFRPFAPAMSMAPALYQGFNRFYEAVTDGAADPLLRQCAAVSFFEQVQQSLDPLAVVEHEANHKLARAADYIADNCTLAVTLDDICAASDLSASYLIRAFRKRYGMTPHVYLLNRRIQLARGLLRKGGAIADVALQTGFADQAHFQRIFKQFAAATPGQYRR</sequence>
<evidence type="ECO:0000256" key="2">
    <source>
        <dbReference type="ARBA" id="ARBA00023125"/>
    </source>
</evidence>
<dbReference type="InterPro" id="IPR003313">
    <property type="entry name" value="AraC-bd"/>
</dbReference>
<dbReference type="InterPro" id="IPR050204">
    <property type="entry name" value="AraC_XylS_family_regulators"/>
</dbReference>
<dbReference type="GO" id="GO:0003700">
    <property type="term" value="F:DNA-binding transcription factor activity"/>
    <property type="evidence" value="ECO:0007669"/>
    <property type="project" value="InterPro"/>
</dbReference>
<evidence type="ECO:0000256" key="1">
    <source>
        <dbReference type="ARBA" id="ARBA00023015"/>
    </source>
</evidence>
<dbReference type="PANTHER" id="PTHR46796">
    <property type="entry name" value="HTH-TYPE TRANSCRIPTIONAL ACTIVATOR RHAS-RELATED"/>
    <property type="match status" value="1"/>
</dbReference>
<proteinExistence type="predicted"/>
<dbReference type="PANTHER" id="PTHR46796:SF2">
    <property type="entry name" value="TRANSCRIPTIONAL REGULATORY PROTEIN"/>
    <property type="match status" value="1"/>
</dbReference>
<evidence type="ECO:0000313" key="7">
    <source>
        <dbReference type="Proteomes" id="UP000475582"/>
    </source>
</evidence>
<evidence type="ECO:0000256" key="3">
    <source>
        <dbReference type="ARBA" id="ARBA00023159"/>
    </source>
</evidence>
<dbReference type="InterPro" id="IPR020449">
    <property type="entry name" value="Tscrpt_reg_AraC-type_HTH"/>
</dbReference>